<comment type="similarity">
    <text evidence="1">Belongs to the LytR/CpsA/Psr (LCP) family.</text>
</comment>
<keyword evidence="3" id="KW-1133">Transmembrane helix</keyword>
<evidence type="ECO:0000256" key="1">
    <source>
        <dbReference type="ARBA" id="ARBA00006068"/>
    </source>
</evidence>
<dbReference type="NCBIfam" id="TIGR00350">
    <property type="entry name" value="lytR_cpsA_psr"/>
    <property type="match status" value="1"/>
</dbReference>
<reference evidence="5 6" key="1">
    <citation type="submission" date="2020-07" db="EMBL/GenBank/DDBJ databases">
        <title>Characterization and genome sequencing of isolate MD1, a novel member within the family Lachnospiraceae.</title>
        <authorList>
            <person name="Rettenmaier R."/>
            <person name="Di Bello L."/>
            <person name="Zinser C."/>
            <person name="Scheitz K."/>
            <person name="Liebl W."/>
            <person name="Zverlov V."/>
        </authorList>
    </citation>
    <scope>NUCLEOTIDE SEQUENCE [LARGE SCALE GENOMIC DNA]</scope>
    <source>
        <strain evidence="5 6">MD1</strain>
    </source>
</reference>
<feature type="region of interest" description="Disordered" evidence="2">
    <location>
        <begin position="522"/>
        <end position="544"/>
    </location>
</feature>
<keyword evidence="3" id="KW-0472">Membrane</keyword>
<feature type="domain" description="Cell envelope-related transcriptional attenuator" evidence="4">
    <location>
        <begin position="275"/>
        <end position="432"/>
    </location>
</feature>
<proteinExistence type="inferred from homology"/>
<feature type="transmembrane region" description="Helical" evidence="3">
    <location>
        <begin position="161"/>
        <end position="183"/>
    </location>
</feature>
<dbReference type="EMBL" id="JACEGA010000001">
    <property type="protein sequence ID" value="MBB2182495.1"/>
    <property type="molecule type" value="Genomic_DNA"/>
</dbReference>
<organism evidence="5 6">
    <name type="scientific">Variimorphobacter saccharofermentans</name>
    <dbReference type="NCBI Taxonomy" id="2755051"/>
    <lineage>
        <taxon>Bacteria</taxon>
        <taxon>Bacillati</taxon>
        <taxon>Bacillota</taxon>
        <taxon>Clostridia</taxon>
        <taxon>Lachnospirales</taxon>
        <taxon>Lachnospiraceae</taxon>
        <taxon>Variimorphobacter</taxon>
    </lineage>
</organism>
<accession>A0A839JXU5</accession>
<evidence type="ECO:0000259" key="4">
    <source>
        <dbReference type="Pfam" id="PF03816"/>
    </source>
</evidence>
<dbReference type="InterPro" id="IPR050922">
    <property type="entry name" value="LytR/CpsA/Psr_CW_biosynth"/>
</dbReference>
<sequence>MDKDNSNSTFDFEFDPEFNTNFYKNIDRVLGDANADETELANEDINEQDQIAQNTTEEIDLSEDQFDYASTNEDTVEEDVNDSYHGHTAYQNTVEYHKNERLKMEETAQQQFSEKVAINEDIDEALHYINASLARQICEEMDAEEQPEEQELQPQQKKHSWFRIQSGVLLTLLFLVGLGFFLGTTKPGNKILMNMGIDIGGKIWEAMTDDFEETAEAIADTDYLDEEDLASDLPEYDQNKIVWPDHPGDGRHEDGVYNILLLGEEAIGSGTSRGRTDVIIIATMNTITKDVKLTSLMRDLYVQIPGYKDNKLNTAYEKGGLELLYETIALNFDIRLDGCVMVNFENFEKIIDTMGGLEITLTAGEARYLNSTNYISNPKYRNVVEGKQLLNGNQVLGYSRVRKRATITGNNNDYGRTDRHRIILNAIFEKYKNKSKVELAPIMFSLLPMIKTDIDSKNFEVLLNTFIDMGTMDMEQLRIPVDGAFTDNVSVRGMDVLIPDLEKNTNVLHEFIFGPSVTATTNDTTVGTGTTTNSTTSTDSTANQ</sequence>
<keyword evidence="3" id="KW-0812">Transmembrane</keyword>
<keyword evidence="6" id="KW-1185">Reference proteome</keyword>
<dbReference type="Gene3D" id="3.40.630.190">
    <property type="entry name" value="LCP protein"/>
    <property type="match status" value="1"/>
</dbReference>
<name>A0A839JXU5_9FIRM</name>
<gene>
    <name evidence="5" type="ORF">H0486_06375</name>
</gene>
<dbReference type="Proteomes" id="UP000574276">
    <property type="component" value="Unassembled WGS sequence"/>
</dbReference>
<protein>
    <submittedName>
        <fullName evidence="5">LCP family protein</fullName>
    </submittedName>
</protein>
<dbReference type="PANTHER" id="PTHR33392">
    <property type="entry name" value="POLYISOPRENYL-TEICHOIC ACID--PEPTIDOGLYCAN TEICHOIC ACID TRANSFERASE TAGU"/>
    <property type="match status" value="1"/>
</dbReference>
<dbReference type="AlphaFoldDB" id="A0A839JXU5"/>
<dbReference type="RefSeq" id="WP_228352215.1">
    <property type="nucleotide sequence ID" value="NZ_JACEGA010000001.1"/>
</dbReference>
<evidence type="ECO:0000256" key="2">
    <source>
        <dbReference type="SAM" id="MobiDB-lite"/>
    </source>
</evidence>
<dbReference type="PANTHER" id="PTHR33392:SF6">
    <property type="entry name" value="POLYISOPRENYL-TEICHOIC ACID--PEPTIDOGLYCAN TEICHOIC ACID TRANSFERASE TAGU"/>
    <property type="match status" value="1"/>
</dbReference>
<dbReference type="Pfam" id="PF03816">
    <property type="entry name" value="LytR_cpsA_psr"/>
    <property type="match status" value="1"/>
</dbReference>
<dbReference type="InterPro" id="IPR004474">
    <property type="entry name" value="LytR_CpsA_psr"/>
</dbReference>
<evidence type="ECO:0000313" key="5">
    <source>
        <dbReference type="EMBL" id="MBB2182495.1"/>
    </source>
</evidence>
<evidence type="ECO:0000313" key="6">
    <source>
        <dbReference type="Proteomes" id="UP000574276"/>
    </source>
</evidence>
<evidence type="ECO:0000256" key="3">
    <source>
        <dbReference type="SAM" id="Phobius"/>
    </source>
</evidence>
<comment type="caution">
    <text evidence="5">The sequence shown here is derived from an EMBL/GenBank/DDBJ whole genome shotgun (WGS) entry which is preliminary data.</text>
</comment>